<dbReference type="PANTHER" id="PTHR48228:SF5">
    <property type="entry name" value="ALPHA-METHYLACYL-COA RACEMASE"/>
    <property type="match status" value="1"/>
</dbReference>
<dbReference type="RefSeq" id="WP_157392511.1">
    <property type="nucleotide sequence ID" value="NZ_WRPP01000011.1"/>
</dbReference>
<accession>A0A7K1V8U9</accession>
<dbReference type="Pfam" id="PF02515">
    <property type="entry name" value="CoA_transf_3"/>
    <property type="match status" value="1"/>
</dbReference>
<dbReference type="InterPro" id="IPR044855">
    <property type="entry name" value="CoA-Trfase_III_dom3_sf"/>
</dbReference>
<proteinExistence type="predicted"/>
<dbReference type="GO" id="GO:0016740">
    <property type="term" value="F:transferase activity"/>
    <property type="evidence" value="ECO:0007669"/>
    <property type="project" value="UniProtKB-KW"/>
</dbReference>
<gene>
    <name evidence="1" type="ORF">GPX89_37460</name>
</gene>
<comment type="caution">
    <text evidence="1">The sequence shown here is derived from an EMBL/GenBank/DDBJ whole genome shotgun (WGS) entry which is preliminary data.</text>
</comment>
<reference evidence="1 2" key="1">
    <citation type="submission" date="2019-12" db="EMBL/GenBank/DDBJ databases">
        <title>Nocardia sp. nov. ET3-3 isolated from soil.</title>
        <authorList>
            <person name="Kanchanasin P."/>
            <person name="Tanasupawat S."/>
            <person name="Yuki M."/>
            <person name="Kudo T."/>
        </authorList>
    </citation>
    <scope>NUCLEOTIDE SEQUENCE [LARGE SCALE GENOMIC DNA]</scope>
    <source>
        <strain evidence="1 2">ET3-3</strain>
    </source>
</reference>
<dbReference type="InterPro" id="IPR023606">
    <property type="entry name" value="CoA-Trfase_III_dom_1_sf"/>
</dbReference>
<dbReference type="InterPro" id="IPR003673">
    <property type="entry name" value="CoA-Trfase_fam_III"/>
</dbReference>
<protein>
    <submittedName>
        <fullName evidence="1">CoA transferase</fullName>
    </submittedName>
</protein>
<keyword evidence="1" id="KW-0808">Transferase</keyword>
<dbReference type="EMBL" id="WRPP01000011">
    <property type="protein sequence ID" value="MVU82912.1"/>
    <property type="molecule type" value="Genomic_DNA"/>
</dbReference>
<dbReference type="InterPro" id="IPR050509">
    <property type="entry name" value="CoA-transferase_III"/>
</dbReference>
<keyword evidence="2" id="KW-1185">Reference proteome</keyword>
<dbReference type="Proteomes" id="UP000466794">
    <property type="component" value="Unassembled WGS sequence"/>
</dbReference>
<evidence type="ECO:0000313" key="1">
    <source>
        <dbReference type="EMBL" id="MVU82912.1"/>
    </source>
</evidence>
<name>A0A7K1V8U9_9NOCA</name>
<dbReference type="Gene3D" id="3.40.50.10540">
    <property type="entry name" value="Crotonobetainyl-coa:carnitine coa-transferase, domain 1"/>
    <property type="match status" value="1"/>
</dbReference>
<sequence>MRVNVTKGPLAGVRIVELASIGPGPHAGMMLADLGADVVRVQRPGDGSAVGPMRAQLRGRTIVQANFKDPDEIAAVRELIDKADVVIEGYRPGVVERLGLGPDECRERNPRLIYGRMTGWGQDGPRADRAGHDINYIGLTGALNGIGRKGERPLPPINLLGDYGGGSVFLVLGIITALYERERSGQGQVVDAAMVDGVLTLAHSIWTLHQGGVWSDERGTNLLDTGMAWYDTYRTADGKHLAVGAFEPQFYAELLRVLELDPESLPHQMDPAGQDVLRKVFTEKFASRSQDEWAALFDGVDACVTPIRTWTEAAQDEHLRARGSLIEVGGMLQPAPAPRFSRTPPPTPAPAPAELTPIGEIWV</sequence>
<dbReference type="SUPFAM" id="SSF89796">
    <property type="entry name" value="CoA-transferase family III (CaiB/BaiF)"/>
    <property type="match status" value="1"/>
</dbReference>
<dbReference type="PANTHER" id="PTHR48228">
    <property type="entry name" value="SUCCINYL-COA--D-CITRAMALATE COA-TRANSFERASE"/>
    <property type="match status" value="1"/>
</dbReference>
<organism evidence="1 2">
    <name type="scientific">Nocardia terrae</name>
    <dbReference type="NCBI Taxonomy" id="2675851"/>
    <lineage>
        <taxon>Bacteria</taxon>
        <taxon>Bacillati</taxon>
        <taxon>Actinomycetota</taxon>
        <taxon>Actinomycetes</taxon>
        <taxon>Mycobacteriales</taxon>
        <taxon>Nocardiaceae</taxon>
        <taxon>Nocardia</taxon>
    </lineage>
</organism>
<evidence type="ECO:0000313" key="2">
    <source>
        <dbReference type="Proteomes" id="UP000466794"/>
    </source>
</evidence>
<dbReference type="Gene3D" id="3.30.1540.10">
    <property type="entry name" value="formyl-coa transferase, domain 3"/>
    <property type="match status" value="1"/>
</dbReference>
<dbReference type="AlphaFoldDB" id="A0A7K1V8U9"/>